<proteinExistence type="predicted"/>
<keyword evidence="5" id="KW-1185">Reference proteome</keyword>
<dbReference type="Proteomes" id="UP000813824">
    <property type="component" value="Unassembled WGS sequence"/>
</dbReference>
<evidence type="ECO:0000259" key="2">
    <source>
        <dbReference type="Pfam" id="PF18718"/>
    </source>
</evidence>
<dbReference type="InterPro" id="IPR041539">
    <property type="entry name" value="CxC5"/>
</dbReference>
<organism evidence="4 5">
    <name type="scientific">Cristinia sonorae</name>
    <dbReference type="NCBI Taxonomy" id="1940300"/>
    <lineage>
        <taxon>Eukaryota</taxon>
        <taxon>Fungi</taxon>
        <taxon>Dikarya</taxon>
        <taxon>Basidiomycota</taxon>
        <taxon>Agaricomycotina</taxon>
        <taxon>Agaricomycetes</taxon>
        <taxon>Agaricomycetidae</taxon>
        <taxon>Agaricales</taxon>
        <taxon>Pleurotineae</taxon>
        <taxon>Stephanosporaceae</taxon>
        <taxon>Cristinia</taxon>
    </lineage>
</organism>
<gene>
    <name evidence="4" type="ORF">BXZ70DRAFT_1012946</name>
</gene>
<name>A0A8K0UFG8_9AGAR</name>
<evidence type="ECO:0000313" key="5">
    <source>
        <dbReference type="Proteomes" id="UP000813824"/>
    </source>
</evidence>
<evidence type="ECO:0000259" key="3">
    <source>
        <dbReference type="Pfam" id="PF18721"/>
    </source>
</evidence>
<dbReference type="Pfam" id="PF18721">
    <property type="entry name" value="CxC6"/>
    <property type="match status" value="1"/>
</dbReference>
<dbReference type="AlphaFoldDB" id="A0A8K0UFG8"/>
<evidence type="ECO:0000313" key="4">
    <source>
        <dbReference type="EMBL" id="KAH8077384.1"/>
    </source>
</evidence>
<feature type="compositionally biased region" description="Polar residues" evidence="1">
    <location>
        <begin position="466"/>
        <end position="492"/>
    </location>
</feature>
<accession>A0A8K0UFG8</accession>
<evidence type="ECO:0000256" key="1">
    <source>
        <dbReference type="SAM" id="MobiDB-lite"/>
    </source>
</evidence>
<protein>
    <recommendedName>
        <fullName evidence="6">CxC5 like cysteine cluster associated with KDZ domain-containing protein</fullName>
    </recommendedName>
</protein>
<feature type="domain" description="CxC5 like cysteine cluster associated with KDZ" evidence="2">
    <location>
        <begin position="130"/>
        <end position="225"/>
    </location>
</feature>
<evidence type="ECO:0008006" key="6">
    <source>
        <dbReference type="Google" id="ProtNLM"/>
    </source>
</evidence>
<reference evidence="4" key="1">
    <citation type="journal article" date="2021" name="New Phytol.">
        <title>Evolutionary innovations through gain and loss of genes in the ectomycorrhizal Boletales.</title>
        <authorList>
            <person name="Wu G."/>
            <person name="Miyauchi S."/>
            <person name="Morin E."/>
            <person name="Kuo A."/>
            <person name="Drula E."/>
            <person name="Varga T."/>
            <person name="Kohler A."/>
            <person name="Feng B."/>
            <person name="Cao Y."/>
            <person name="Lipzen A."/>
            <person name="Daum C."/>
            <person name="Hundley H."/>
            <person name="Pangilinan J."/>
            <person name="Johnson J."/>
            <person name="Barry K."/>
            <person name="LaButti K."/>
            <person name="Ng V."/>
            <person name="Ahrendt S."/>
            <person name="Min B."/>
            <person name="Choi I.G."/>
            <person name="Park H."/>
            <person name="Plett J.M."/>
            <person name="Magnuson J."/>
            <person name="Spatafora J.W."/>
            <person name="Nagy L.G."/>
            <person name="Henrissat B."/>
            <person name="Grigoriev I.V."/>
            <person name="Yang Z.L."/>
            <person name="Xu J."/>
            <person name="Martin F.M."/>
        </authorList>
    </citation>
    <scope>NUCLEOTIDE SEQUENCE</scope>
    <source>
        <strain evidence="4">KKN 215</strain>
    </source>
</reference>
<dbReference type="OrthoDB" id="2501483at2759"/>
<sequence>MDDLPVLLDRIMKTQENQKLTSVRPRLSQLVQFLAHAAQLKDYIVLTQHAKDPQAHNGQAPAVLPRTVADLLAEAVGLDRAHIKAWWASLKDIVWDDEYIQDILQISPAHLQLKPNSAFIKTYDDASHVAHSFFPPTSRCIQPDCRLKPLLKKSEITRVVFFTRANGPLPAHNIHTYCHVCNTNYHHNYYVSEHRFIERCQIESWDNMMLNGWTSATNCAENFNRDHAKSASTFAKLGDTIWPCTFVVEHAHVWDAFVYRALLEDAFEQGVSLELPHGGEQRDRFKAAMNARSTRLQVYGLPTVLHKCNKCVRYFDQRESGGGIQKVSCVVMDGVTIGHPCCGVPNCKKPLEKQNDHFCTDHTSESDICSVTTCRLPIVPGTRTCSTPEHQAVEAEYKEVGKGRRSLKERLKRAREALAFEQTLPPTVVNDMQSHEGEEHNNVEDIDDFDCVLHPPSLPGGDITASHVNGTTPSPVTSRVSGPATTAASPGSGNPPKKIRARFGRKRTHNEQFLVAPCGVVMGRATFYNSEAVSSAAEFVKRVYENTGVPPPDHVIFDNNCHVVPHVRGDPFFENIGLTVDVFHFKSKHRISDHACQETCNPAAYPELMNDDGTWFFNSSACEQFNSWVVGYVSMCREMTAEKFNFFLDEMCMRRNRDTIAELEEKGYAPRFWHDGEVPL</sequence>
<dbReference type="InterPro" id="IPR040898">
    <property type="entry name" value="CxC6"/>
</dbReference>
<feature type="domain" description="CxC6 like cysteine cluster associated with KDZ" evidence="3">
    <location>
        <begin position="331"/>
        <end position="395"/>
    </location>
</feature>
<dbReference type="Pfam" id="PF18718">
    <property type="entry name" value="CxC5"/>
    <property type="match status" value="1"/>
</dbReference>
<comment type="caution">
    <text evidence="4">The sequence shown here is derived from an EMBL/GenBank/DDBJ whole genome shotgun (WGS) entry which is preliminary data.</text>
</comment>
<dbReference type="EMBL" id="JAEVFJ010000064">
    <property type="protein sequence ID" value="KAH8077384.1"/>
    <property type="molecule type" value="Genomic_DNA"/>
</dbReference>
<feature type="region of interest" description="Disordered" evidence="1">
    <location>
        <begin position="460"/>
        <end position="498"/>
    </location>
</feature>